<dbReference type="InterPro" id="IPR031919">
    <property type="entry name" value="Fucosidase_C"/>
</dbReference>
<dbReference type="PIRSF" id="PIRSF001092">
    <property type="entry name" value="Alpha-L-fucosidase"/>
    <property type="match status" value="1"/>
</dbReference>
<dbReference type="PANTHER" id="PTHR10030:SF37">
    <property type="entry name" value="ALPHA-L-FUCOSIDASE-RELATED"/>
    <property type="match status" value="1"/>
</dbReference>
<sequence>MKTIKALFIVLLLALVLPNFAQELDLNNLPFPTGGKDWDVEYSPKWEDLRTKEIPEWMIDAKYGVYTHWGVYSVPAHGGPDYVNELYMVHDKDDKKGVKEYHRNKYGKIADVGYADLVPMFKAEKFNADEWAGLMKQSGAKFGGICVVHHDGFCLWDSKATRWNAKNMGPKKDIYGEIAKAVRKQDMKLIATFHHARTYGYAIDRKNYKDYTDYQKSNWDLFDPEFADFYRNDYTEAMDSFGNEWFDKVNEVVDQYDPDVLWFDGLSGAMIKGMLPQERVINLFDRHYNKGEDKMICNKLPGSGVWNFPSGVGIRCYEGGRDMEPDPKGYWMIDRAISYPWSYVKDKKYRDHEDFHIRTIIDVTSRGGVYLLSLTPKGDGSISETEQKIMKGIGTWMDLNGEAIFATRKWRTHGEGEAKIVQIKPEKELVWWDFRRIQDKEIRYTRKKDNSAVYAIVTGWNEGGTITLKDLAKGEKFATKGIKEITMFGVDEAIKWERTDAGLVLHYPESKPCDHAYAFKIIPNGKLVDFDRE</sequence>
<dbReference type="Gene3D" id="2.60.40.1180">
    <property type="entry name" value="Golgi alpha-mannosidase II"/>
    <property type="match status" value="1"/>
</dbReference>
<comment type="caution">
    <text evidence="10">The sequence shown here is derived from an EMBL/GenBank/DDBJ whole genome shotgun (WGS) entry which is preliminary data.</text>
</comment>
<dbReference type="EC" id="3.2.1.51" evidence="3"/>
<comment type="similarity">
    <text evidence="2">Belongs to the glycosyl hydrolase 29 family.</text>
</comment>
<gene>
    <name evidence="10" type="ORF">JIV24_19370</name>
</gene>
<feature type="domain" description="Alpha-L-fucosidase C-terminal" evidence="9">
    <location>
        <begin position="440"/>
        <end position="521"/>
    </location>
</feature>
<dbReference type="Pfam" id="PF01120">
    <property type="entry name" value="Alpha_L_fucos"/>
    <property type="match status" value="1"/>
</dbReference>
<dbReference type="PANTHER" id="PTHR10030">
    <property type="entry name" value="ALPHA-L-FUCOSIDASE"/>
    <property type="match status" value="1"/>
</dbReference>
<keyword evidence="6" id="KW-0326">Glycosidase</keyword>
<dbReference type="RefSeq" id="WP_200466735.1">
    <property type="nucleotide sequence ID" value="NZ_JAENRR010000073.1"/>
</dbReference>
<evidence type="ECO:0000259" key="9">
    <source>
        <dbReference type="Pfam" id="PF16757"/>
    </source>
</evidence>
<evidence type="ECO:0000259" key="8">
    <source>
        <dbReference type="Pfam" id="PF01120"/>
    </source>
</evidence>
<dbReference type="SMART" id="SM00812">
    <property type="entry name" value="Alpha_L_fucos"/>
    <property type="match status" value="1"/>
</dbReference>
<dbReference type="InterPro" id="IPR013780">
    <property type="entry name" value="Glyco_hydro_b"/>
</dbReference>
<evidence type="ECO:0000256" key="4">
    <source>
        <dbReference type="ARBA" id="ARBA00022729"/>
    </source>
</evidence>
<evidence type="ECO:0000256" key="1">
    <source>
        <dbReference type="ARBA" id="ARBA00004071"/>
    </source>
</evidence>
<dbReference type="Pfam" id="PF16757">
    <property type="entry name" value="Fucosidase_C"/>
    <property type="match status" value="1"/>
</dbReference>
<proteinExistence type="inferred from homology"/>
<organism evidence="10 11">
    <name type="scientific">Carboxylicivirga marina</name>
    <dbReference type="NCBI Taxonomy" id="2800988"/>
    <lineage>
        <taxon>Bacteria</taxon>
        <taxon>Pseudomonadati</taxon>
        <taxon>Bacteroidota</taxon>
        <taxon>Bacteroidia</taxon>
        <taxon>Marinilabiliales</taxon>
        <taxon>Marinilabiliaceae</taxon>
        <taxon>Carboxylicivirga</taxon>
    </lineage>
</organism>
<dbReference type="Proteomes" id="UP000605676">
    <property type="component" value="Unassembled WGS sequence"/>
</dbReference>
<keyword evidence="11" id="KW-1185">Reference proteome</keyword>
<dbReference type="InterPro" id="IPR057739">
    <property type="entry name" value="Glyco_hydro_29_N"/>
</dbReference>
<comment type="function">
    <text evidence="1">Alpha-L-fucosidase is responsible for hydrolyzing the alpha-1,6-linked fucose joined to the reducing-end N-acetylglucosamine of the carbohydrate moieties of glycoproteins.</text>
</comment>
<accession>A0ABS1HP99</accession>
<evidence type="ECO:0000256" key="5">
    <source>
        <dbReference type="ARBA" id="ARBA00022801"/>
    </source>
</evidence>
<keyword evidence="5" id="KW-0378">Hydrolase</keyword>
<keyword evidence="4 7" id="KW-0732">Signal</keyword>
<evidence type="ECO:0000256" key="7">
    <source>
        <dbReference type="SAM" id="SignalP"/>
    </source>
</evidence>
<feature type="domain" description="Glycoside hydrolase family 29 N-terminal" evidence="8">
    <location>
        <begin position="41"/>
        <end position="402"/>
    </location>
</feature>
<dbReference type="Gene3D" id="3.20.20.80">
    <property type="entry name" value="Glycosidases"/>
    <property type="match status" value="1"/>
</dbReference>
<protein>
    <recommendedName>
        <fullName evidence="3">alpha-L-fucosidase</fullName>
        <ecNumber evidence="3">3.2.1.51</ecNumber>
    </recommendedName>
</protein>
<evidence type="ECO:0000256" key="3">
    <source>
        <dbReference type="ARBA" id="ARBA00012662"/>
    </source>
</evidence>
<dbReference type="InterPro" id="IPR000933">
    <property type="entry name" value="Glyco_hydro_29"/>
</dbReference>
<dbReference type="InterPro" id="IPR017853">
    <property type="entry name" value="GH"/>
</dbReference>
<feature type="chain" id="PRO_5047092917" description="alpha-L-fucosidase" evidence="7">
    <location>
        <begin position="22"/>
        <end position="533"/>
    </location>
</feature>
<dbReference type="EMBL" id="JAENRR010000073">
    <property type="protein sequence ID" value="MBK3519516.1"/>
    <property type="molecule type" value="Genomic_DNA"/>
</dbReference>
<evidence type="ECO:0000313" key="10">
    <source>
        <dbReference type="EMBL" id="MBK3519516.1"/>
    </source>
</evidence>
<name>A0ABS1HP99_9BACT</name>
<feature type="signal peptide" evidence="7">
    <location>
        <begin position="1"/>
        <end position="21"/>
    </location>
</feature>
<dbReference type="InterPro" id="IPR016286">
    <property type="entry name" value="FUC_metazoa-typ"/>
</dbReference>
<dbReference type="SUPFAM" id="SSF51445">
    <property type="entry name" value="(Trans)glycosidases"/>
    <property type="match status" value="1"/>
</dbReference>
<evidence type="ECO:0000256" key="2">
    <source>
        <dbReference type="ARBA" id="ARBA00007951"/>
    </source>
</evidence>
<reference evidence="10 11" key="1">
    <citation type="submission" date="2021-01" db="EMBL/GenBank/DDBJ databases">
        <title>Carboxyliciviraga sp.nov., isolated from coastal sediments.</title>
        <authorList>
            <person name="Lu D."/>
            <person name="Zhang T."/>
        </authorList>
    </citation>
    <scope>NUCLEOTIDE SEQUENCE [LARGE SCALE GENOMIC DNA]</scope>
    <source>
        <strain evidence="10 11">N1Y132</strain>
    </source>
</reference>
<evidence type="ECO:0000256" key="6">
    <source>
        <dbReference type="ARBA" id="ARBA00023295"/>
    </source>
</evidence>
<evidence type="ECO:0000313" key="11">
    <source>
        <dbReference type="Proteomes" id="UP000605676"/>
    </source>
</evidence>